<reference evidence="2 3" key="1">
    <citation type="submission" date="2019-06" db="EMBL/GenBank/DDBJ databases">
        <title>Whole genome shotgun sequence of Vibrio inusitatus NBRC 102082.</title>
        <authorList>
            <person name="Hosoyama A."/>
            <person name="Uohara A."/>
            <person name="Ohji S."/>
            <person name="Ichikawa N."/>
        </authorList>
    </citation>
    <scope>NUCLEOTIDE SEQUENCE [LARGE SCALE GENOMIC DNA]</scope>
    <source>
        <strain evidence="2 3">NBRC 102082</strain>
    </source>
</reference>
<gene>
    <name evidence="2" type="ORF">VIN01S_10660</name>
</gene>
<keyword evidence="1" id="KW-0472">Membrane</keyword>
<organism evidence="2 3">
    <name type="scientific">Vibrio inusitatus NBRC 102082</name>
    <dbReference type="NCBI Taxonomy" id="1219070"/>
    <lineage>
        <taxon>Bacteria</taxon>
        <taxon>Pseudomonadati</taxon>
        <taxon>Pseudomonadota</taxon>
        <taxon>Gammaproteobacteria</taxon>
        <taxon>Vibrionales</taxon>
        <taxon>Vibrionaceae</taxon>
        <taxon>Vibrio</taxon>
    </lineage>
</organism>
<evidence type="ECO:0008006" key="4">
    <source>
        <dbReference type="Google" id="ProtNLM"/>
    </source>
</evidence>
<sequence length="283" mass="32907">MLRSTTKSFISFTKHPLIIFFMISILILLIDNTLFYDRQSNNVSVNKENLRKFVNVQYGLDNVDMINGYINSLDKDKKKSLINDYLTNEALYNFALNRSLDRNDEELKSVITAKAKNIVEMMVNAEQPIPSFNEAKTYFHQKAHNYNKPETYDLVIVNRGDDDPSLISSLRENKYSLRQLVQMSDLADFDKILRDTDTATLEAIFGHDQTIKIINLEDDTWFGPYKTNVGLHWIKKQTQPAFNPDFESIKDQVIADLYQSRIDARYQQIIDDLIDQLSVRTEV</sequence>
<dbReference type="Proteomes" id="UP000318717">
    <property type="component" value="Unassembled WGS sequence"/>
</dbReference>
<name>A0A4Y3HU30_9VIBR</name>
<feature type="transmembrane region" description="Helical" evidence="1">
    <location>
        <begin position="12"/>
        <end position="30"/>
    </location>
</feature>
<dbReference type="RefSeq" id="WP_141344658.1">
    <property type="nucleotide sequence ID" value="NZ_BJLF01000004.1"/>
</dbReference>
<evidence type="ECO:0000313" key="2">
    <source>
        <dbReference type="EMBL" id="GEA50262.1"/>
    </source>
</evidence>
<keyword evidence="1" id="KW-1133">Transmembrane helix</keyword>
<keyword evidence="3" id="KW-1185">Reference proteome</keyword>
<dbReference type="EMBL" id="BJLF01000004">
    <property type="protein sequence ID" value="GEA50262.1"/>
    <property type="molecule type" value="Genomic_DNA"/>
</dbReference>
<dbReference type="OrthoDB" id="7068433at2"/>
<proteinExistence type="predicted"/>
<evidence type="ECO:0000256" key="1">
    <source>
        <dbReference type="SAM" id="Phobius"/>
    </source>
</evidence>
<accession>A0A4Y3HU30</accession>
<evidence type="ECO:0000313" key="3">
    <source>
        <dbReference type="Proteomes" id="UP000318717"/>
    </source>
</evidence>
<protein>
    <recommendedName>
        <fullName evidence="4">PpiC domain-containing protein</fullName>
    </recommendedName>
</protein>
<keyword evidence="1" id="KW-0812">Transmembrane</keyword>
<comment type="caution">
    <text evidence="2">The sequence shown here is derived from an EMBL/GenBank/DDBJ whole genome shotgun (WGS) entry which is preliminary data.</text>
</comment>
<dbReference type="AlphaFoldDB" id="A0A4Y3HU30"/>